<keyword evidence="2" id="KW-1185">Reference proteome</keyword>
<protein>
    <submittedName>
        <fullName evidence="1">Uncharacterized protein</fullName>
    </submittedName>
</protein>
<organism evidence="1 2">
    <name type="scientific">Imperialibacter roseus</name>
    <dbReference type="NCBI Taxonomy" id="1324217"/>
    <lineage>
        <taxon>Bacteria</taxon>
        <taxon>Pseudomonadati</taxon>
        <taxon>Bacteroidota</taxon>
        <taxon>Cytophagia</taxon>
        <taxon>Cytophagales</taxon>
        <taxon>Flammeovirgaceae</taxon>
        <taxon>Imperialibacter</taxon>
    </lineage>
</organism>
<dbReference type="Proteomes" id="UP001302349">
    <property type="component" value="Chromosome"/>
</dbReference>
<proteinExistence type="predicted"/>
<sequence>MNEVTSYKHISEKKIGPESERLSDETALARVLDLMDFYAALKAANEDLKDDSSDILWIELKEAK</sequence>
<evidence type="ECO:0000313" key="1">
    <source>
        <dbReference type="EMBL" id="WOK08358.1"/>
    </source>
</evidence>
<gene>
    <name evidence="1" type="ORF">RT717_06865</name>
</gene>
<name>A0ABZ0ITI9_9BACT</name>
<dbReference type="RefSeq" id="WP_317490999.1">
    <property type="nucleotide sequence ID" value="NZ_CP136051.1"/>
</dbReference>
<reference evidence="1 2" key="1">
    <citation type="journal article" date="2023" name="Microbiol. Resour. Announc.">
        <title>Complete Genome Sequence of Imperialibacter roseus strain P4T.</title>
        <authorList>
            <person name="Tizabi D.R."/>
            <person name="Bachvaroff T."/>
            <person name="Hill R.T."/>
        </authorList>
    </citation>
    <scope>NUCLEOTIDE SEQUENCE [LARGE SCALE GENOMIC DNA]</scope>
    <source>
        <strain evidence="1 2">P4T</strain>
    </source>
</reference>
<accession>A0ABZ0ITI9</accession>
<evidence type="ECO:0000313" key="2">
    <source>
        <dbReference type="Proteomes" id="UP001302349"/>
    </source>
</evidence>
<dbReference type="EMBL" id="CP136051">
    <property type="protein sequence ID" value="WOK08358.1"/>
    <property type="molecule type" value="Genomic_DNA"/>
</dbReference>